<dbReference type="AlphaFoldDB" id="A0A5D2HTR0"/>
<dbReference type="EMBL" id="CM017635">
    <property type="protein sequence ID" value="TYH33360.1"/>
    <property type="molecule type" value="Genomic_DNA"/>
</dbReference>
<dbReference type="Proteomes" id="UP000322667">
    <property type="component" value="Chromosome D13"/>
</dbReference>
<evidence type="ECO:0000313" key="1">
    <source>
        <dbReference type="EMBL" id="TYH33360.1"/>
    </source>
</evidence>
<accession>A0A5D2HTR0</accession>
<name>A0A5D2HTR0_GOSTO</name>
<evidence type="ECO:0000313" key="2">
    <source>
        <dbReference type="Proteomes" id="UP000322667"/>
    </source>
</evidence>
<keyword evidence="2" id="KW-1185">Reference proteome</keyword>
<protein>
    <submittedName>
        <fullName evidence="1">Uncharacterized protein</fullName>
    </submittedName>
</protein>
<sequence>MVTEDLRGNSSHKDCFLPLFAPHRNLLPYSTPIQTTRSKGIDGAPPLVRACGVRGVLNVGRCGGCQTWGMWRC</sequence>
<organism evidence="1 2">
    <name type="scientific">Gossypium tomentosum</name>
    <name type="common">Hawaiian cotton</name>
    <name type="synonym">Gossypium sandvicense</name>
    <dbReference type="NCBI Taxonomy" id="34277"/>
    <lineage>
        <taxon>Eukaryota</taxon>
        <taxon>Viridiplantae</taxon>
        <taxon>Streptophyta</taxon>
        <taxon>Embryophyta</taxon>
        <taxon>Tracheophyta</taxon>
        <taxon>Spermatophyta</taxon>
        <taxon>Magnoliopsida</taxon>
        <taxon>eudicotyledons</taxon>
        <taxon>Gunneridae</taxon>
        <taxon>Pentapetalae</taxon>
        <taxon>rosids</taxon>
        <taxon>malvids</taxon>
        <taxon>Malvales</taxon>
        <taxon>Malvaceae</taxon>
        <taxon>Malvoideae</taxon>
        <taxon>Gossypium</taxon>
    </lineage>
</organism>
<proteinExistence type="predicted"/>
<reference evidence="1 2" key="1">
    <citation type="submission" date="2019-07" db="EMBL/GenBank/DDBJ databases">
        <title>WGS assembly of Gossypium tomentosum.</title>
        <authorList>
            <person name="Chen Z.J."/>
            <person name="Sreedasyam A."/>
            <person name="Ando A."/>
            <person name="Song Q."/>
            <person name="De L."/>
            <person name="Hulse-Kemp A."/>
            <person name="Ding M."/>
            <person name="Ye W."/>
            <person name="Kirkbride R."/>
            <person name="Jenkins J."/>
            <person name="Plott C."/>
            <person name="Lovell J."/>
            <person name="Lin Y.-M."/>
            <person name="Vaughn R."/>
            <person name="Liu B."/>
            <person name="Li W."/>
            <person name="Simpson S."/>
            <person name="Scheffler B."/>
            <person name="Saski C."/>
            <person name="Grover C."/>
            <person name="Hu G."/>
            <person name="Conover J."/>
            <person name="Carlson J."/>
            <person name="Shu S."/>
            <person name="Boston L."/>
            <person name="Williams M."/>
            <person name="Peterson D."/>
            <person name="Mcgee K."/>
            <person name="Jones D."/>
            <person name="Wendel J."/>
            <person name="Stelly D."/>
            <person name="Grimwood J."/>
            <person name="Schmutz J."/>
        </authorList>
    </citation>
    <scope>NUCLEOTIDE SEQUENCE [LARGE SCALE GENOMIC DNA]</scope>
    <source>
        <strain evidence="1">7179.01</strain>
    </source>
</reference>
<gene>
    <name evidence="1" type="ORF">ES332_D13G054200v1</name>
</gene>